<sequence length="25" mass="2741">MQLKVLNRNNKNKSRVSTAGTIPGN</sequence>
<evidence type="ECO:0000256" key="1">
    <source>
        <dbReference type="SAM" id="MobiDB-lite"/>
    </source>
</evidence>
<accession>A0A0E9VQM7</accession>
<reference evidence="2" key="1">
    <citation type="submission" date="2014-11" db="EMBL/GenBank/DDBJ databases">
        <authorList>
            <person name="Amaro Gonzalez C."/>
        </authorList>
    </citation>
    <scope>NUCLEOTIDE SEQUENCE</scope>
</reference>
<dbReference type="EMBL" id="GBXM01028178">
    <property type="protein sequence ID" value="JAH80399.1"/>
    <property type="molecule type" value="Transcribed_RNA"/>
</dbReference>
<proteinExistence type="predicted"/>
<name>A0A0E9VQM7_ANGAN</name>
<feature type="region of interest" description="Disordered" evidence="1">
    <location>
        <begin position="1"/>
        <end position="25"/>
    </location>
</feature>
<protein>
    <submittedName>
        <fullName evidence="2">Uncharacterized protein</fullName>
    </submittedName>
</protein>
<feature type="compositionally biased region" description="Polar residues" evidence="1">
    <location>
        <begin position="15"/>
        <end position="25"/>
    </location>
</feature>
<dbReference type="AlphaFoldDB" id="A0A0E9VQM7"/>
<organism evidence="2">
    <name type="scientific">Anguilla anguilla</name>
    <name type="common">European freshwater eel</name>
    <name type="synonym">Muraena anguilla</name>
    <dbReference type="NCBI Taxonomy" id="7936"/>
    <lineage>
        <taxon>Eukaryota</taxon>
        <taxon>Metazoa</taxon>
        <taxon>Chordata</taxon>
        <taxon>Craniata</taxon>
        <taxon>Vertebrata</taxon>
        <taxon>Euteleostomi</taxon>
        <taxon>Actinopterygii</taxon>
        <taxon>Neopterygii</taxon>
        <taxon>Teleostei</taxon>
        <taxon>Anguilliformes</taxon>
        <taxon>Anguillidae</taxon>
        <taxon>Anguilla</taxon>
    </lineage>
</organism>
<evidence type="ECO:0000313" key="2">
    <source>
        <dbReference type="EMBL" id="JAH80399.1"/>
    </source>
</evidence>
<reference evidence="2" key="2">
    <citation type="journal article" date="2015" name="Fish Shellfish Immunol.">
        <title>Early steps in the European eel (Anguilla anguilla)-Vibrio vulnificus interaction in the gills: Role of the RtxA13 toxin.</title>
        <authorList>
            <person name="Callol A."/>
            <person name="Pajuelo D."/>
            <person name="Ebbesson L."/>
            <person name="Teles M."/>
            <person name="MacKenzie S."/>
            <person name="Amaro C."/>
        </authorList>
    </citation>
    <scope>NUCLEOTIDE SEQUENCE</scope>
</reference>